<feature type="non-terminal residue" evidence="1">
    <location>
        <position position="1"/>
    </location>
</feature>
<reference evidence="1" key="2">
    <citation type="submission" date="2023-05" db="EMBL/GenBank/DDBJ databases">
        <authorList>
            <person name="Fouks B."/>
        </authorList>
    </citation>
    <scope>NUCLEOTIDE SEQUENCE</scope>
    <source>
        <strain evidence="1">Stay&amp;Tobe</strain>
        <tissue evidence="1">Testes</tissue>
    </source>
</reference>
<organism evidence="1 2">
    <name type="scientific">Diploptera punctata</name>
    <name type="common">Pacific beetle cockroach</name>
    <dbReference type="NCBI Taxonomy" id="6984"/>
    <lineage>
        <taxon>Eukaryota</taxon>
        <taxon>Metazoa</taxon>
        <taxon>Ecdysozoa</taxon>
        <taxon>Arthropoda</taxon>
        <taxon>Hexapoda</taxon>
        <taxon>Insecta</taxon>
        <taxon>Pterygota</taxon>
        <taxon>Neoptera</taxon>
        <taxon>Polyneoptera</taxon>
        <taxon>Dictyoptera</taxon>
        <taxon>Blattodea</taxon>
        <taxon>Blaberoidea</taxon>
        <taxon>Blaberidae</taxon>
        <taxon>Diplopterinae</taxon>
        <taxon>Diploptera</taxon>
    </lineage>
</organism>
<sequence>TIYFIYDCSFDIKDRPLLTELNDFDNVEFPYEKLKKPFLWQYCLGICSIDSVNWKFQKRTVNKKDFTNPQGFKKGSIRIFV</sequence>
<gene>
    <name evidence="1" type="ORF">L9F63_017918</name>
</gene>
<proteinExistence type="predicted"/>
<accession>A0AAD8EGK1</accession>
<protein>
    <submittedName>
        <fullName evidence="1">Uncharacterized protein</fullName>
    </submittedName>
</protein>
<dbReference type="EMBL" id="JASPKZ010005303">
    <property type="protein sequence ID" value="KAJ9588807.1"/>
    <property type="molecule type" value="Genomic_DNA"/>
</dbReference>
<keyword evidence="2" id="KW-1185">Reference proteome</keyword>
<evidence type="ECO:0000313" key="2">
    <source>
        <dbReference type="Proteomes" id="UP001233999"/>
    </source>
</evidence>
<dbReference type="Proteomes" id="UP001233999">
    <property type="component" value="Unassembled WGS sequence"/>
</dbReference>
<comment type="caution">
    <text evidence="1">The sequence shown here is derived from an EMBL/GenBank/DDBJ whole genome shotgun (WGS) entry which is preliminary data.</text>
</comment>
<name>A0AAD8EGK1_DIPPU</name>
<reference evidence="1" key="1">
    <citation type="journal article" date="2023" name="IScience">
        <title>Live-bearing cockroach genome reveals convergent evolutionary mechanisms linked to viviparity in insects and beyond.</title>
        <authorList>
            <person name="Fouks B."/>
            <person name="Harrison M.C."/>
            <person name="Mikhailova A.A."/>
            <person name="Marchal E."/>
            <person name="English S."/>
            <person name="Carruthers M."/>
            <person name="Jennings E.C."/>
            <person name="Chiamaka E.L."/>
            <person name="Frigard R.A."/>
            <person name="Pippel M."/>
            <person name="Attardo G.M."/>
            <person name="Benoit J.B."/>
            <person name="Bornberg-Bauer E."/>
            <person name="Tobe S.S."/>
        </authorList>
    </citation>
    <scope>NUCLEOTIDE SEQUENCE</scope>
    <source>
        <strain evidence="1">Stay&amp;Tobe</strain>
    </source>
</reference>
<dbReference type="AlphaFoldDB" id="A0AAD8EGK1"/>
<evidence type="ECO:0000313" key="1">
    <source>
        <dbReference type="EMBL" id="KAJ9588807.1"/>
    </source>
</evidence>
<feature type="non-terminal residue" evidence="1">
    <location>
        <position position="81"/>
    </location>
</feature>